<protein>
    <recommendedName>
        <fullName evidence="5">L-asparaginase</fullName>
    </recommendedName>
</protein>
<feature type="domain" description="Asparaginase/glutaminase C-terminal" evidence="2">
    <location>
        <begin position="230"/>
        <end position="338"/>
    </location>
</feature>
<feature type="domain" description="L-asparaginase N-terminal" evidence="1">
    <location>
        <begin position="7"/>
        <end position="210"/>
    </location>
</feature>
<dbReference type="Pfam" id="PF17763">
    <property type="entry name" value="Asparaginase_C"/>
    <property type="match status" value="1"/>
</dbReference>
<evidence type="ECO:0000313" key="3">
    <source>
        <dbReference type="EMBL" id="MXG90581.1"/>
    </source>
</evidence>
<dbReference type="InterPro" id="IPR040919">
    <property type="entry name" value="Asparaginase_C"/>
</dbReference>
<name>A0A6L7F1B4_9ACTN</name>
<dbReference type="Proteomes" id="UP000473325">
    <property type="component" value="Unassembled WGS sequence"/>
</dbReference>
<dbReference type="SUPFAM" id="SSF53774">
    <property type="entry name" value="Glutaminase/Asparaginase"/>
    <property type="match status" value="1"/>
</dbReference>
<evidence type="ECO:0008006" key="5">
    <source>
        <dbReference type="Google" id="ProtNLM"/>
    </source>
</evidence>
<dbReference type="PRINTS" id="PR00139">
    <property type="entry name" value="ASNGLNASE"/>
</dbReference>
<dbReference type="AlphaFoldDB" id="A0A6L7F1B4"/>
<organism evidence="3 4">
    <name type="scientific">Nocardioides flavescens</name>
    <dbReference type="NCBI Taxonomy" id="2691959"/>
    <lineage>
        <taxon>Bacteria</taxon>
        <taxon>Bacillati</taxon>
        <taxon>Actinomycetota</taxon>
        <taxon>Actinomycetes</taxon>
        <taxon>Propionibacteriales</taxon>
        <taxon>Nocardioidaceae</taxon>
        <taxon>Nocardioides</taxon>
    </lineage>
</organism>
<dbReference type="Gene3D" id="3.40.50.1170">
    <property type="entry name" value="L-asparaginase, N-terminal domain"/>
    <property type="match status" value="1"/>
</dbReference>
<dbReference type="SMART" id="SM00870">
    <property type="entry name" value="Asparaginase"/>
    <property type="match status" value="1"/>
</dbReference>
<dbReference type="GO" id="GO:0004067">
    <property type="term" value="F:asparaginase activity"/>
    <property type="evidence" value="ECO:0007669"/>
    <property type="project" value="UniProtKB-UniRule"/>
</dbReference>
<dbReference type="Pfam" id="PF00710">
    <property type="entry name" value="Asparaginase"/>
    <property type="match status" value="1"/>
</dbReference>
<dbReference type="PANTHER" id="PTHR11707:SF28">
    <property type="entry name" value="60 KDA LYSOPHOSPHOLIPASE"/>
    <property type="match status" value="1"/>
</dbReference>
<dbReference type="PROSITE" id="PS51732">
    <property type="entry name" value="ASN_GLN_ASE_3"/>
    <property type="match status" value="1"/>
</dbReference>
<keyword evidence="4" id="KW-1185">Reference proteome</keyword>
<proteinExistence type="predicted"/>
<dbReference type="InterPro" id="IPR037152">
    <property type="entry name" value="L-asparaginase_N_sf"/>
</dbReference>
<comment type="caution">
    <text evidence="3">The sequence shown here is derived from an EMBL/GenBank/DDBJ whole genome shotgun (WGS) entry which is preliminary data.</text>
</comment>
<dbReference type="PIRSF" id="PIRSF001220">
    <property type="entry name" value="L-ASNase_gatD"/>
    <property type="match status" value="1"/>
</dbReference>
<dbReference type="InterPro" id="IPR027474">
    <property type="entry name" value="L-asparaginase_N"/>
</dbReference>
<dbReference type="InterPro" id="IPR036152">
    <property type="entry name" value="Asp/glu_Ase-like_sf"/>
</dbReference>
<evidence type="ECO:0000313" key="4">
    <source>
        <dbReference type="Proteomes" id="UP000473325"/>
    </source>
</evidence>
<evidence type="ECO:0000259" key="1">
    <source>
        <dbReference type="Pfam" id="PF00710"/>
    </source>
</evidence>
<accession>A0A6L7F1B4</accession>
<dbReference type="EMBL" id="WUEK01000008">
    <property type="protein sequence ID" value="MXG90581.1"/>
    <property type="molecule type" value="Genomic_DNA"/>
</dbReference>
<dbReference type="InterPro" id="IPR027473">
    <property type="entry name" value="L-asparaginase_C"/>
</dbReference>
<reference evidence="3 4" key="1">
    <citation type="submission" date="2019-12" db="EMBL/GenBank/DDBJ databases">
        <authorList>
            <person name="Kun Z."/>
        </authorList>
    </citation>
    <scope>NUCLEOTIDE SEQUENCE [LARGE SCALE GENOMIC DNA]</scope>
    <source>
        <strain evidence="3 4">YIM 123512</strain>
    </source>
</reference>
<sequence>MIATAGRIHWLALGGTIQSLGQDPLDIDRYHLGGGTLRPAELITPVSELVGEVTSEELPLSPSHDITPESVVRLLGRIHELRASASASDSPPVGFVVTCGSNGMEELAYLLWLLHDGPEPIVVTAAMWPPTAVGSDALSNLVGAIAAARVRPTPGPASGAAARRTPVLVSTDGAVLHPVSSFKTHTSRRDAFRASAAPVGTVWPGDQVALRSGTTTSPLAGARLLEALPRVDIAYSHLGADGLVVDAAVAAGARGIVCAGMGAGFGAPDERRAVVAALDAGVVVCQASRTPFGAVALPARTSLDERLLLGGRLTPQKARLALCVGLAAGLDAAALQELLDTPPLLEGDLGG</sequence>
<dbReference type="PANTHER" id="PTHR11707">
    <property type="entry name" value="L-ASPARAGINASE"/>
    <property type="match status" value="1"/>
</dbReference>
<evidence type="ECO:0000259" key="2">
    <source>
        <dbReference type="Pfam" id="PF17763"/>
    </source>
</evidence>
<dbReference type="Gene3D" id="3.40.50.40">
    <property type="match status" value="1"/>
</dbReference>
<dbReference type="InterPro" id="IPR006034">
    <property type="entry name" value="Asparaginase/glutaminase-like"/>
</dbReference>
<dbReference type="PIRSF" id="PIRSF500176">
    <property type="entry name" value="L_ASNase"/>
    <property type="match status" value="1"/>
</dbReference>
<dbReference type="RefSeq" id="WP_160878520.1">
    <property type="nucleotide sequence ID" value="NZ_WUEK01000008.1"/>
</dbReference>
<gene>
    <name evidence="3" type="ORF">GRQ65_13585</name>
</gene>